<accession>A0A1V1NVS8</accession>
<dbReference type="PRINTS" id="PR00834">
    <property type="entry name" value="PROTEASES2C"/>
</dbReference>
<dbReference type="GO" id="GO:0006508">
    <property type="term" value="P:proteolysis"/>
    <property type="evidence" value="ECO:0007669"/>
    <property type="project" value="UniProtKB-KW"/>
</dbReference>
<dbReference type="GO" id="GO:0004252">
    <property type="term" value="F:serine-type endopeptidase activity"/>
    <property type="evidence" value="ECO:0007669"/>
    <property type="project" value="InterPro"/>
</dbReference>
<dbReference type="PANTHER" id="PTHR43343:SF3">
    <property type="entry name" value="PROTEASE DO-LIKE 8, CHLOROPLASTIC"/>
    <property type="match status" value="1"/>
</dbReference>
<evidence type="ECO:0000313" key="3">
    <source>
        <dbReference type="EMBL" id="ETR66661.1"/>
    </source>
</evidence>
<dbReference type="InterPro" id="IPR001940">
    <property type="entry name" value="Peptidase_S1C"/>
</dbReference>
<organism evidence="3 4">
    <name type="scientific">Candidatus Magnetoglobus multicellularis str. Araruama</name>
    <dbReference type="NCBI Taxonomy" id="890399"/>
    <lineage>
        <taxon>Bacteria</taxon>
        <taxon>Pseudomonadati</taxon>
        <taxon>Thermodesulfobacteriota</taxon>
        <taxon>Desulfobacteria</taxon>
        <taxon>Desulfobacterales</taxon>
        <taxon>Desulfobacteraceae</taxon>
        <taxon>Candidatus Magnetoglobus</taxon>
    </lineage>
</organism>
<dbReference type="InterPro" id="IPR009003">
    <property type="entry name" value="Peptidase_S1_PA"/>
</dbReference>
<keyword evidence="1" id="KW-0645">Protease</keyword>
<dbReference type="Proteomes" id="UP000189670">
    <property type="component" value="Unassembled WGS sequence"/>
</dbReference>
<keyword evidence="2" id="KW-0378">Hydrolase</keyword>
<dbReference type="InterPro" id="IPR051201">
    <property type="entry name" value="Chloro_Bact_Ser_Proteases"/>
</dbReference>
<reference evidence="4" key="1">
    <citation type="submission" date="2012-11" db="EMBL/GenBank/DDBJ databases">
        <authorList>
            <person name="Lucero-Rivera Y.E."/>
            <person name="Tovar-Ramirez D."/>
        </authorList>
    </citation>
    <scope>NUCLEOTIDE SEQUENCE [LARGE SCALE GENOMIC DNA]</scope>
    <source>
        <strain evidence="4">Araruama</strain>
    </source>
</reference>
<name>A0A1V1NVS8_9BACT</name>
<dbReference type="PANTHER" id="PTHR43343">
    <property type="entry name" value="PEPTIDASE S12"/>
    <property type="match status" value="1"/>
</dbReference>
<sequence>MTVCLNVGIKKSPDCSYPAMMVKQDKENDLAMIKILKKVVGVEKMEDFKGGITYKEQFNFEPSLGDNLYTLGFPSFGGENLTLTRGIMSGYSDGFIKTDANFNPGNSGGGVYNEDNILVGVATAVSGGDGNIGLIVPMDKVMEFLDKCRK</sequence>
<protein>
    <submittedName>
        <fullName evidence="3">Uncharacterized protein</fullName>
    </submittedName>
</protein>
<dbReference type="Gene3D" id="2.40.10.120">
    <property type="match status" value="1"/>
</dbReference>
<dbReference type="EMBL" id="ATBP01001831">
    <property type="protein sequence ID" value="ETR66661.1"/>
    <property type="molecule type" value="Genomic_DNA"/>
</dbReference>
<evidence type="ECO:0000313" key="4">
    <source>
        <dbReference type="Proteomes" id="UP000189670"/>
    </source>
</evidence>
<proteinExistence type="predicted"/>
<gene>
    <name evidence="3" type="ORF">OMM_12506</name>
</gene>
<evidence type="ECO:0000256" key="1">
    <source>
        <dbReference type="ARBA" id="ARBA00022670"/>
    </source>
</evidence>
<dbReference type="AlphaFoldDB" id="A0A1V1NVS8"/>
<dbReference type="Pfam" id="PF13365">
    <property type="entry name" value="Trypsin_2"/>
    <property type="match status" value="1"/>
</dbReference>
<comment type="caution">
    <text evidence="3">The sequence shown here is derived from an EMBL/GenBank/DDBJ whole genome shotgun (WGS) entry which is preliminary data.</text>
</comment>
<evidence type="ECO:0000256" key="2">
    <source>
        <dbReference type="ARBA" id="ARBA00022801"/>
    </source>
</evidence>
<dbReference type="SUPFAM" id="SSF50494">
    <property type="entry name" value="Trypsin-like serine proteases"/>
    <property type="match status" value="1"/>
</dbReference>